<dbReference type="AlphaFoldDB" id="G4KMG8"/>
<evidence type="ECO:0000313" key="1">
    <source>
        <dbReference type="EMBL" id="BAK96476.1"/>
    </source>
</evidence>
<evidence type="ECO:0000313" key="2">
    <source>
        <dbReference type="Proteomes" id="UP000002659"/>
    </source>
</evidence>
<dbReference type="Proteomes" id="UP000002659">
    <property type="component" value="Chromosome"/>
</dbReference>
<protein>
    <submittedName>
        <fullName evidence="1">Uncharacterized protein</fullName>
    </submittedName>
</protein>
<sequence length="35" mass="3876">MLLKDIDVNIIADSTGLTIEEIEELKAKIENSETS</sequence>
<dbReference type="HOGENOM" id="CLU_3367003_0_0_5"/>
<gene>
    <name evidence="1" type="ordered locus">RJP_0258</name>
</gene>
<dbReference type="KEGG" id="rja:RJP_0258"/>
<dbReference type="EMBL" id="AP011533">
    <property type="protein sequence ID" value="BAK96476.1"/>
    <property type="molecule type" value="Genomic_DNA"/>
</dbReference>
<name>G4KMG8_RICJY</name>
<reference evidence="1 2" key="1">
    <citation type="journal article" date="2013" name="PLoS ONE">
        <title>Complete genomic DNA sequence of the East Asian spotted fever disease agent Rickettsia japonica.</title>
        <authorList>
            <person name="Matsutani M."/>
            <person name="Ogawa M."/>
            <person name="Takaoka N."/>
            <person name="Hanaoka N."/>
            <person name="Toh H."/>
            <person name="Yamashita A."/>
            <person name="Oshima K."/>
            <person name="Hirakawa H."/>
            <person name="Kuhara S."/>
            <person name="Suzuki H."/>
            <person name="Hattori M."/>
            <person name="Kishimoto T."/>
            <person name="Ando S."/>
            <person name="Azuma Y."/>
            <person name="Shirai M."/>
        </authorList>
    </citation>
    <scope>NUCLEOTIDE SEQUENCE [LARGE SCALE GENOMIC DNA]</scope>
    <source>
        <strain evidence="2">ATCC VR-1363 / YH</strain>
    </source>
</reference>
<organism evidence="1 2">
    <name type="scientific">Rickettsia japonica (strain ATCC VR-1363 / YH)</name>
    <dbReference type="NCBI Taxonomy" id="652620"/>
    <lineage>
        <taxon>Bacteria</taxon>
        <taxon>Pseudomonadati</taxon>
        <taxon>Pseudomonadota</taxon>
        <taxon>Alphaproteobacteria</taxon>
        <taxon>Rickettsiales</taxon>
        <taxon>Rickettsiaceae</taxon>
        <taxon>Rickettsieae</taxon>
        <taxon>Rickettsia</taxon>
        <taxon>spotted fever group</taxon>
    </lineage>
</organism>
<accession>G4KMG8</accession>
<proteinExistence type="predicted"/>